<evidence type="ECO:0000259" key="21">
    <source>
        <dbReference type="PROSITE" id="PS50850"/>
    </source>
</evidence>
<keyword evidence="19" id="KW-0812">Transmembrane</keyword>
<evidence type="ECO:0000256" key="18">
    <source>
        <dbReference type="SAM" id="MobiDB-lite"/>
    </source>
</evidence>
<dbReference type="Pfam" id="PF01522">
    <property type="entry name" value="Polysacc_deac_1"/>
    <property type="match status" value="1"/>
</dbReference>
<dbReference type="InterPro" id="IPR036400">
    <property type="entry name" value="Cyt_B5-like_heme/steroid_sf"/>
</dbReference>
<keyword evidence="11" id="KW-0408">Iron</keyword>
<evidence type="ECO:0000256" key="19">
    <source>
        <dbReference type="SAM" id="Phobius"/>
    </source>
</evidence>
<dbReference type="Gene3D" id="3.20.20.70">
    <property type="entry name" value="Aldolase class I"/>
    <property type="match status" value="1"/>
</dbReference>
<evidence type="ECO:0000256" key="6">
    <source>
        <dbReference type="ARBA" id="ARBA00022617"/>
    </source>
</evidence>
<dbReference type="OrthoDB" id="4139357at2759"/>
<dbReference type="EC" id="1.1.2.3" evidence="16"/>
<reference evidence="24 25" key="1">
    <citation type="submission" date="2014-06" db="EMBL/GenBank/DDBJ databases">
        <title>The Genome of the Aflatoxigenic Filamentous Fungus Aspergillus nomius.</title>
        <authorList>
            <person name="Moore M.G."/>
            <person name="Shannon B.M."/>
            <person name="Brian M.M."/>
        </authorList>
    </citation>
    <scope>NUCLEOTIDE SEQUENCE [LARGE SCALE GENOMIC DNA]</scope>
    <source>
        <strain evidence="24 25">NRRL 13137</strain>
    </source>
</reference>
<keyword evidence="19" id="KW-1133">Transmembrane helix</keyword>
<dbReference type="InterPro" id="IPR011330">
    <property type="entry name" value="Glyco_hydro/deAcase_b/a-brl"/>
</dbReference>
<dbReference type="PROSITE" id="PS51349">
    <property type="entry name" value="FMN_HYDROXY_ACID_DH_2"/>
    <property type="match status" value="1"/>
</dbReference>
<dbReference type="SUPFAM" id="SSF55856">
    <property type="entry name" value="Cytochrome b5-like heme/steroid binding domain"/>
    <property type="match status" value="1"/>
</dbReference>
<evidence type="ECO:0000256" key="10">
    <source>
        <dbReference type="ARBA" id="ARBA00023002"/>
    </source>
</evidence>
<keyword evidence="6" id="KW-0349">Heme</keyword>
<dbReference type="GeneID" id="26803440"/>
<comment type="similarity">
    <text evidence="15">In the N-terminal section; belongs to the cytochrome b5 family.</text>
</comment>
<keyword evidence="7" id="KW-0285">Flavoprotein</keyword>
<dbReference type="PANTHER" id="PTHR47561:SF1">
    <property type="entry name" value="POLYSACCHARIDE DEACETYLASE FAMILY PROTEIN (AFU_ORTHOLOGUE AFUA_6G05030)"/>
    <property type="match status" value="1"/>
</dbReference>
<evidence type="ECO:0000256" key="13">
    <source>
        <dbReference type="ARBA" id="ARBA00052399"/>
    </source>
</evidence>
<dbReference type="PROSITE" id="PS51677">
    <property type="entry name" value="NODB"/>
    <property type="match status" value="1"/>
</dbReference>
<evidence type="ECO:0000256" key="3">
    <source>
        <dbReference type="ARBA" id="ARBA00004141"/>
    </source>
</evidence>
<evidence type="ECO:0000256" key="4">
    <source>
        <dbReference type="ARBA" id="ARBA00004569"/>
    </source>
</evidence>
<sequence length="1312" mass="144442">MERAALEKKPNQPVHDADLDKAAGNITLLDDHEAEEFYGSSTTQAYRLKSELVGSCMEQIGMGRFQWNLFVVTGFGWIVDNFASQGIGSVQPPIEQELPDIVSVSYSSLAYYAGLILGASFWGISSDLIGRRPAFNYTVLIAGIFLCAVAGSMNFVAFSALWAVIGTAAGGNVPVGSMMFLEFVPRSHQYLLTALTAWWSLGQLIVSLVAWVFLANFSCPTDATPATCPRRENMGWDEDAVAAVNHVARQNGRPEPLTIGMLREIDIRLGATASENGAHSRLSTKQVVSENLRSFRGEHYRALFATSKLCRHTIITWVIWLTIGIGYPLYFNFLPSYLATKFTQSSTLDLTYRNYCITSAVGIVGPLSAAVGVNTTLGRRYMMGISSVVTAVFLFAYVGVNSSTASLAFSCVTSILANFEYAVMFAFTPESFPAPHRGTGTGTASALLRLGGLVASLISSQTGFTSAPIYASAAMWVTVGALSFGLPFETHGHEALHPVINMNKVFTGAEVAQHNNENSCWVVLYGKVYDVTHLLSSHPGGAQAILRVGGIDATDDFDPIHPPETMQSLQSAQIGSVDRDEEPFCASHTTGPTDEIDVNTLLNLDEIEQAASKVISKKAWAYYYSASDDKITKDFNTQVYRSLLLRPRVFVDCQKCDVETELLGWKLGLPIYISPTAMARLGHPSGEAGLAEACKAFGALQIIANNSSLSPEQVVANAAPTQVFGWQLYVQRDRSASEAMLARVNKLDAIKFVVLTLDAPVSGKREDDERINMKAHPAGSVSAQLFAGTDPSLTWHETLEWLSRHTTKPIILKGLQTHEDVAIAARHTPLVRAVILSNHGGRSLDTAPPAVHTLLEIRKYCPYVFMKMEVWVDGGIRRGTDVVKALCLGAKAVGIGRPALWGLGAGGVKGVERTLQILLEETKTCMRLLGATSIKELGPHYVNSSSVEQQIYRTPPNVEDEEAVAYKGKLYHPHSVRNEHKTSPSPAIRNPARTMGKKRVLVGYGVDIDAVAGWLGSYGGEDSVSDISRGLWAGHVGTPRLLKLFEKYNIKASWFIPGHSLETFPEECAQIRDAGHEIGLHGYSHENPASMTQEQQRDILDKTYRMLRDFCGKPPRGIVAPWWEASAEMVDLLLAYGIEYDHSMSHEDCQMYWLRTGDSWTKIDYSQKAETWMKPLVRGQTTGLVEIPGSWYIDDLPPMMFIKNSANSHGWVNPRDVEDIWKDHFDYFYREYDEFVFPMTIHPDVSGRPHVLLMHERIIEHINKHEGVEWVTFEQMCDEFKKKNQPPAGAPMPAAAECVLQDTEKTADSDAP</sequence>
<organism evidence="24 25">
    <name type="scientific">Aspergillus nomiae NRRL (strain ATCC 15546 / NRRL 13137 / CBS 260.88 / M93)</name>
    <dbReference type="NCBI Taxonomy" id="1509407"/>
    <lineage>
        <taxon>Eukaryota</taxon>
        <taxon>Fungi</taxon>
        <taxon>Dikarya</taxon>
        <taxon>Ascomycota</taxon>
        <taxon>Pezizomycotina</taxon>
        <taxon>Eurotiomycetes</taxon>
        <taxon>Eurotiomycetidae</taxon>
        <taxon>Eurotiales</taxon>
        <taxon>Aspergillaceae</taxon>
        <taxon>Aspergillus</taxon>
        <taxon>Aspergillus subgen. Circumdati</taxon>
    </lineage>
</organism>
<comment type="caution">
    <text evidence="24">The sequence shown here is derived from an EMBL/GenBank/DDBJ whole genome shotgun (WGS) entry which is preliminary data.</text>
</comment>
<evidence type="ECO:0000256" key="1">
    <source>
        <dbReference type="ARBA" id="ARBA00001917"/>
    </source>
</evidence>
<dbReference type="GO" id="GO:0004460">
    <property type="term" value="F:L-lactate dehydrogenase (cytochrome) activity"/>
    <property type="evidence" value="ECO:0007669"/>
    <property type="project" value="UniProtKB-EC"/>
</dbReference>
<dbReference type="FunFam" id="3.20.20.70:FF:000062">
    <property type="entry name" value="Cytochrome b2, mitochondrial, putative"/>
    <property type="match status" value="1"/>
</dbReference>
<dbReference type="RefSeq" id="XP_015410231.1">
    <property type="nucleotide sequence ID" value="XM_015546893.1"/>
</dbReference>
<dbReference type="PROSITE" id="PS50850">
    <property type="entry name" value="MFS"/>
    <property type="match status" value="1"/>
</dbReference>
<evidence type="ECO:0000256" key="8">
    <source>
        <dbReference type="ARBA" id="ARBA00022643"/>
    </source>
</evidence>
<dbReference type="Gene3D" id="3.20.20.370">
    <property type="entry name" value="Glycoside hydrolase/deacetylase"/>
    <property type="match status" value="1"/>
</dbReference>
<dbReference type="GO" id="GO:0005758">
    <property type="term" value="C:mitochondrial intermembrane space"/>
    <property type="evidence" value="ECO:0007669"/>
    <property type="project" value="UniProtKB-SubCell"/>
</dbReference>
<dbReference type="InterPro" id="IPR037950">
    <property type="entry name" value="PgdA-like"/>
</dbReference>
<feature type="transmembrane region" description="Helical" evidence="19">
    <location>
        <begin position="381"/>
        <end position="400"/>
    </location>
</feature>
<dbReference type="SUPFAM" id="SSF103473">
    <property type="entry name" value="MFS general substrate transporter"/>
    <property type="match status" value="1"/>
</dbReference>
<evidence type="ECO:0000256" key="11">
    <source>
        <dbReference type="ARBA" id="ARBA00023004"/>
    </source>
</evidence>
<evidence type="ECO:0000259" key="22">
    <source>
        <dbReference type="PROSITE" id="PS51349"/>
    </source>
</evidence>
<dbReference type="EMBL" id="JNOM01000034">
    <property type="protein sequence ID" value="KNG89308.1"/>
    <property type="molecule type" value="Genomic_DNA"/>
</dbReference>
<evidence type="ECO:0000259" key="20">
    <source>
        <dbReference type="PROSITE" id="PS50255"/>
    </source>
</evidence>
<feature type="domain" description="Major facilitator superfamily (MFS) profile" evidence="21">
    <location>
        <begin position="69"/>
        <end position="491"/>
    </location>
</feature>
<dbReference type="GO" id="GO:0005975">
    <property type="term" value="P:carbohydrate metabolic process"/>
    <property type="evidence" value="ECO:0007669"/>
    <property type="project" value="InterPro"/>
</dbReference>
<comment type="cofactor">
    <cofactor evidence="1">
        <name>FMN</name>
        <dbReference type="ChEBI" id="CHEBI:58210"/>
    </cofactor>
</comment>
<dbReference type="Gene3D" id="1.20.1250.20">
    <property type="entry name" value="MFS general substrate transporter like domains"/>
    <property type="match status" value="2"/>
</dbReference>
<dbReference type="STRING" id="1509407.A0A0L1JD11"/>
<protein>
    <recommendedName>
        <fullName evidence="17">L-lactate dehydrogenase (cytochrome)</fullName>
        <ecNumber evidence="16">1.1.2.3</ecNumber>
    </recommendedName>
</protein>
<evidence type="ECO:0000256" key="12">
    <source>
        <dbReference type="ARBA" id="ARBA00023128"/>
    </source>
</evidence>
<dbReference type="CDD" id="cd10938">
    <property type="entry name" value="CE4_HpPgdA_like"/>
    <property type="match status" value="1"/>
</dbReference>
<evidence type="ECO:0000313" key="24">
    <source>
        <dbReference type="EMBL" id="KNG89308.1"/>
    </source>
</evidence>
<dbReference type="GO" id="GO:0016020">
    <property type="term" value="C:membrane"/>
    <property type="evidence" value="ECO:0007669"/>
    <property type="project" value="UniProtKB-SubCell"/>
</dbReference>
<dbReference type="InterPro" id="IPR001199">
    <property type="entry name" value="Cyt_B5-like_heme/steroid-bd"/>
</dbReference>
<dbReference type="SUPFAM" id="SSF51395">
    <property type="entry name" value="FMN-linked oxidoreductases"/>
    <property type="match status" value="1"/>
</dbReference>
<keyword evidence="25" id="KW-1185">Reference proteome</keyword>
<feature type="transmembrane region" description="Helical" evidence="19">
    <location>
        <begin position="407"/>
        <end position="427"/>
    </location>
</feature>
<feature type="domain" description="NodB homology" evidence="23">
    <location>
        <begin position="1021"/>
        <end position="1271"/>
    </location>
</feature>
<comment type="cofactor">
    <cofactor evidence="2">
        <name>heme b</name>
        <dbReference type="ChEBI" id="CHEBI:60344"/>
    </cofactor>
</comment>
<evidence type="ECO:0000313" key="25">
    <source>
        <dbReference type="Proteomes" id="UP000037505"/>
    </source>
</evidence>
<accession>A0A0L1JD11</accession>
<dbReference type="CDD" id="cd17316">
    <property type="entry name" value="MFS_SV2_like"/>
    <property type="match status" value="1"/>
</dbReference>
<dbReference type="SUPFAM" id="SSF88713">
    <property type="entry name" value="Glycoside hydrolase/deacetylase"/>
    <property type="match status" value="1"/>
</dbReference>
<comment type="subcellular location">
    <subcellularLocation>
        <location evidence="3">Membrane</location>
        <topology evidence="3">Multi-pass membrane protein</topology>
    </subcellularLocation>
    <subcellularLocation>
        <location evidence="4">Mitochondrion intermembrane space</location>
    </subcellularLocation>
</comment>
<feature type="transmembrane region" description="Helical" evidence="19">
    <location>
        <begin position="161"/>
        <end position="183"/>
    </location>
</feature>
<feature type="compositionally biased region" description="Basic and acidic residues" evidence="18">
    <location>
        <begin position="1302"/>
        <end position="1312"/>
    </location>
</feature>
<dbReference type="PANTHER" id="PTHR47561">
    <property type="entry name" value="POLYSACCHARIDE DEACETYLASE FAMILY PROTEIN (AFU_ORTHOLOGUE AFUA_6G05030)"/>
    <property type="match status" value="1"/>
</dbReference>
<feature type="transmembrane region" description="Helical" evidence="19">
    <location>
        <begin position="104"/>
        <end position="122"/>
    </location>
</feature>
<keyword evidence="19" id="KW-0472">Membrane</keyword>
<keyword evidence="8" id="KW-0288">FMN</keyword>
<comment type="subunit">
    <text evidence="5">Homotetramer.</text>
</comment>
<feature type="domain" description="FMN hydroxy acid dehydrogenase" evidence="22">
    <location>
        <begin position="596"/>
        <end position="947"/>
    </location>
</feature>
<dbReference type="InterPro" id="IPR037396">
    <property type="entry name" value="FMN_HAD"/>
</dbReference>
<feature type="transmembrane region" description="Helical" evidence="19">
    <location>
        <begin position="134"/>
        <end position="155"/>
    </location>
</feature>
<comment type="similarity">
    <text evidence="14">In the C-terminal section; belongs to the FMN-dependent alpha-hydroxy acid dehydrogenase family.</text>
</comment>
<dbReference type="InterPro" id="IPR000262">
    <property type="entry name" value="FMN-dep_DH"/>
</dbReference>
<dbReference type="Pfam" id="PF01070">
    <property type="entry name" value="FMN_dh"/>
    <property type="match status" value="1"/>
</dbReference>
<evidence type="ECO:0000256" key="16">
    <source>
        <dbReference type="ARBA" id="ARBA00066458"/>
    </source>
</evidence>
<evidence type="ECO:0000256" key="14">
    <source>
        <dbReference type="ARBA" id="ARBA00061137"/>
    </source>
</evidence>
<feature type="transmembrane region" description="Helical" evidence="19">
    <location>
        <begin position="190"/>
        <end position="214"/>
    </location>
</feature>
<dbReference type="Gene3D" id="3.10.120.10">
    <property type="entry name" value="Cytochrome b5-like heme/steroid binding domain"/>
    <property type="match status" value="1"/>
</dbReference>
<evidence type="ECO:0000256" key="9">
    <source>
        <dbReference type="ARBA" id="ARBA00022723"/>
    </source>
</evidence>
<dbReference type="Pfam" id="PF07690">
    <property type="entry name" value="MFS_1"/>
    <property type="match status" value="1"/>
</dbReference>
<name>A0A0L1JD11_ASPN3</name>
<dbReference type="InterPro" id="IPR013785">
    <property type="entry name" value="Aldolase_TIM"/>
</dbReference>
<dbReference type="SMART" id="SM01117">
    <property type="entry name" value="Cyt-b5"/>
    <property type="match status" value="1"/>
</dbReference>
<proteinExistence type="inferred from homology"/>
<feature type="transmembrane region" description="Helical" evidence="19">
    <location>
        <begin position="67"/>
        <end position="84"/>
    </location>
</feature>
<comment type="catalytic activity">
    <reaction evidence="13">
        <text>(S)-lactate + 2 Fe(III)-[cytochrome c] = 2 Fe(II)-[cytochrome c] + pyruvate + 2 H(+)</text>
        <dbReference type="Rhea" id="RHEA:19909"/>
        <dbReference type="Rhea" id="RHEA-COMP:10350"/>
        <dbReference type="Rhea" id="RHEA-COMP:14399"/>
        <dbReference type="ChEBI" id="CHEBI:15361"/>
        <dbReference type="ChEBI" id="CHEBI:15378"/>
        <dbReference type="ChEBI" id="CHEBI:16651"/>
        <dbReference type="ChEBI" id="CHEBI:29033"/>
        <dbReference type="ChEBI" id="CHEBI:29034"/>
        <dbReference type="EC" id="1.1.2.3"/>
    </reaction>
    <physiologicalReaction direction="left-to-right" evidence="13">
        <dbReference type="Rhea" id="RHEA:19910"/>
    </physiologicalReaction>
</comment>
<evidence type="ECO:0000256" key="5">
    <source>
        <dbReference type="ARBA" id="ARBA00011881"/>
    </source>
</evidence>
<dbReference type="InterPro" id="IPR020846">
    <property type="entry name" value="MFS_dom"/>
</dbReference>
<dbReference type="PROSITE" id="PS50255">
    <property type="entry name" value="CYTOCHROME_B5_2"/>
    <property type="match status" value="1"/>
</dbReference>
<dbReference type="GO" id="GO:0022857">
    <property type="term" value="F:transmembrane transporter activity"/>
    <property type="evidence" value="ECO:0007669"/>
    <property type="project" value="InterPro"/>
</dbReference>
<evidence type="ECO:0000256" key="17">
    <source>
        <dbReference type="ARBA" id="ARBA00068515"/>
    </source>
</evidence>
<evidence type="ECO:0000256" key="2">
    <source>
        <dbReference type="ARBA" id="ARBA00001970"/>
    </source>
</evidence>
<feature type="domain" description="Cytochrome b5 heme-binding" evidence="20">
    <location>
        <begin position="503"/>
        <end position="578"/>
    </location>
</feature>
<dbReference type="GO" id="GO:0046872">
    <property type="term" value="F:metal ion binding"/>
    <property type="evidence" value="ECO:0007669"/>
    <property type="project" value="UniProtKB-KW"/>
</dbReference>
<keyword evidence="10" id="KW-0560">Oxidoreductase</keyword>
<keyword evidence="12" id="KW-0496">Mitochondrion</keyword>
<gene>
    <name evidence="24" type="ORF">ANOM_001636</name>
</gene>
<feature type="transmembrane region" description="Helical" evidence="19">
    <location>
        <begin position="355"/>
        <end position="375"/>
    </location>
</feature>
<evidence type="ECO:0000259" key="23">
    <source>
        <dbReference type="PROSITE" id="PS51677"/>
    </source>
</evidence>
<dbReference type="InterPro" id="IPR036259">
    <property type="entry name" value="MFS_trans_sf"/>
</dbReference>
<dbReference type="InterPro" id="IPR002509">
    <property type="entry name" value="NODB_dom"/>
</dbReference>
<dbReference type="InterPro" id="IPR037458">
    <property type="entry name" value="L-MDH/L-LDH_FMN-bd"/>
</dbReference>
<dbReference type="Proteomes" id="UP000037505">
    <property type="component" value="Unassembled WGS sequence"/>
</dbReference>
<dbReference type="Pfam" id="PF00173">
    <property type="entry name" value="Cyt-b5"/>
    <property type="match status" value="1"/>
</dbReference>
<feature type="transmembrane region" description="Helical" evidence="19">
    <location>
        <begin position="314"/>
        <end position="334"/>
    </location>
</feature>
<dbReference type="InterPro" id="IPR011701">
    <property type="entry name" value="MFS"/>
</dbReference>
<dbReference type="GO" id="GO:0016810">
    <property type="term" value="F:hydrolase activity, acting on carbon-nitrogen (but not peptide) bonds"/>
    <property type="evidence" value="ECO:0007669"/>
    <property type="project" value="InterPro"/>
</dbReference>
<evidence type="ECO:0000256" key="7">
    <source>
        <dbReference type="ARBA" id="ARBA00022630"/>
    </source>
</evidence>
<feature type="region of interest" description="Disordered" evidence="18">
    <location>
        <begin position="1283"/>
        <end position="1312"/>
    </location>
</feature>
<dbReference type="CDD" id="cd02922">
    <property type="entry name" value="FCB2_FMN"/>
    <property type="match status" value="1"/>
</dbReference>
<keyword evidence="9" id="KW-0479">Metal-binding</keyword>
<evidence type="ECO:0000256" key="15">
    <source>
        <dbReference type="ARBA" id="ARBA00061589"/>
    </source>
</evidence>